<keyword evidence="3" id="KW-1003">Cell membrane</keyword>
<evidence type="ECO:0000256" key="6">
    <source>
        <dbReference type="ARBA" id="ARBA00022989"/>
    </source>
</evidence>
<evidence type="ECO:0000256" key="7">
    <source>
        <dbReference type="ARBA" id="ARBA00023136"/>
    </source>
</evidence>
<evidence type="ECO:0000256" key="2">
    <source>
        <dbReference type="ARBA" id="ARBA00022448"/>
    </source>
</evidence>
<evidence type="ECO:0000256" key="4">
    <source>
        <dbReference type="ARBA" id="ARBA00022519"/>
    </source>
</evidence>
<dbReference type="PANTHER" id="PTHR35011">
    <property type="entry name" value="2,3-DIKETO-L-GULONATE TRAP TRANSPORTER SMALL PERMEASE PROTEIN YIAM"/>
    <property type="match status" value="1"/>
</dbReference>
<feature type="transmembrane region" description="Helical" evidence="9">
    <location>
        <begin position="134"/>
        <end position="153"/>
    </location>
</feature>
<feature type="transmembrane region" description="Helical" evidence="9">
    <location>
        <begin position="20"/>
        <end position="40"/>
    </location>
</feature>
<dbReference type="GO" id="GO:0022857">
    <property type="term" value="F:transmembrane transporter activity"/>
    <property type="evidence" value="ECO:0007669"/>
    <property type="project" value="UniProtKB-UniRule"/>
</dbReference>
<comment type="caution">
    <text evidence="11">The sequence shown here is derived from an EMBL/GenBank/DDBJ whole genome shotgun (WGS) entry which is preliminary data.</text>
</comment>
<comment type="subcellular location">
    <subcellularLocation>
        <location evidence="1 9">Cell inner membrane</location>
        <topology evidence="1 9">Multi-pass membrane protein</topology>
    </subcellularLocation>
</comment>
<comment type="function">
    <text evidence="9">Part of the tripartite ATP-independent periplasmic (TRAP) transport system.</text>
</comment>
<dbReference type="EMBL" id="JALJXV010000007">
    <property type="protein sequence ID" value="MCP1675933.1"/>
    <property type="molecule type" value="Genomic_DNA"/>
</dbReference>
<dbReference type="Proteomes" id="UP001205843">
    <property type="component" value="Unassembled WGS sequence"/>
</dbReference>
<keyword evidence="12" id="KW-1185">Reference proteome</keyword>
<feature type="domain" description="Tripartite ATP-independent periplasmic transporters DctQ component" evidence="10">
    <location>
        <begin position="26"/>
        <end position="158"/>
    </location>
</feature>
<keyword evidence="5 9" id="KW-0812">Transmembrane</keyword>
<evidence type="ECO:0000256" key="9">
    <source>
        <dbReference type="RuleBase" id="RU369079"/>
    </source>
</evidence>
<dbReference type="InterPro" id="IPR055348">
    <property type="entry name" value="DctQ"/>
</dbReference>
<proteinExistence type="inferred from homology"/>
<evidence type="ECO:0000256" key="1">
    <source>
        <dbReference type="ARBA" id="ARBA00004429"/>
    </source>
</evidence>
<dbReference type="RefSeq" id="WP_253480258.1">
    <property type="nucleotide sequence ID" value="NZ_JALJXV010000007.1"/>
</dbReference>
<evidence type="ECO:0000259" key="10">
    <source>
        <dbReference type="Pfam" id="PF04290"/>
    </source>
</evidence>
<keyword evidence="6 9" id="KW-1133">Transmembrane helix</keyword>
<keyword evidence="2 9" id="KW-0813">Transport</keyword>
<evidence type="ECO:0000313" key="11">
    <source>
        <dbReference type="EMBL" id="MCP1675933.1"/>
    </source>
</evidence>
<dbReference type="Pfam" id="PF04290">
    <property type="entry name" value="DctQ"/>
    <property type="match status" value="1"/>
</dbReference>
<dbReference type="PANTHER" id="PTHR35011:SF4">
    <property type="entry name" value="SLL1102 PROTEIN"/>
    <property type="match status" value="1"/>
</dbReference>
<evidence type="ECO:0000313" key="12">
    <source>
        <dbReference type="Proteomes" id="UP001205843"/>
    </source>
</evidence>
<feature type="transmembrane region" description="Helical" evidence="9">
    <location>
        <begin position="89"/>
        <end position="111"/>
    </location>
</feature>
<dbReference type="AlphaFoldDB" id="A0AAE3KD75"/>
<dbReference type="GO" id="GO:0005886">
    <property type="term" value="C:plasma membrane"/>
    <property type="evidence" value="ECO:0007669"/>
    <property type="project" value="UniProtKB-SubCell"/>
</dbReference>
<feature type="transmembrane region" description="Helical" evidence="9">
    <location>
        <begin position="52"/>
        <end position="68"/>
    </location>
</feature>
<organism evidence="11 12">
    <name type="scientific">Natronocella acetinitrilica</name>
    <dbReference type="NCBI Taxonomy" id="414046"/>
    <lineage>
        <taxon>Bacteria</taxon>
        <taxon>Pseudomonadati</taxon>
        <taxon>Pseudomonadota</taxon>
        <taxon>Gammaproteobacteria</taxon>
        <taxon>Chromatiales</taxon>
        <taxon>Ectothiorhodospiraceae</taxon>
        <taxon>Natronocella</taxon>
    </lineage>
</organism>
<name>A0AAE3KD75_9GAMM</name>
<sequence length="203" mass="23346">MNKFITIVDHISTWVGKTFAWCILILMAVVCYEVFMRYVLRSPTGWAYDTSYILYGTMFMMAGAYTLSRDGHVRADVVSRLLPNRLKAVLDIFLYLIFFFPGVLALFWMGWDFAAASWRIGERSPYSPAGPPLYHFKSVIPLCAFFLIIQGVAEFTRCIVVLRTGEWPSRLDDVKELEEVLPVDVEAQKEYAATDDKNIEENR</sequence>
<dbReference type="InterPro" id="IPR007387">
    <property type="entry name" value="TRAP_DctQ"/>
</dbReference>
<accession>A0AAE3KD75</accession>
<keyword evidence="7 9" id="KW-0472">Membrane</keyword>
<protein>
    <recommendedName>
        <fullName evidence="9">TRAP transporter small permease protein</fullName>
    </recommendedName>
</protein>
<reference evidence="11" key="1">
    <citation type="submission" date="2022-03" db="EMBL/GenBank/DDBJ databases">
        <title>Genomic Encyclopedia of Type Strains, Phase III (KMG-III): the genomes of soil and plant-associated and newly described type strains.</title>
        <authorList>
            <person name="Whitman W."/>
        </authorList>
    </citation>
    <scope>NUCLEOTIDE SEQUENCE</scope>
    <source>
        <strain evidence="11">ANL 6-2</strain>
    </source>
</reference>
<comment type="subunit">
    <text evidence="9">The complex comprises the extracytoplasmic solute receptor protein and the two transmembrane proteins.</text>
</comment>
<evidence type="ECO:0000256" key="8">
    <source>
        <dbReference type="ARBA" id="ARBA00038436"/>
    </source>
</evidence>
<keyword evidence="4 9" id="KW-0997">Cell inner membrane</keyword>
<evidence type="ECO:0000256" key="3">
    <source>
        <dbReference type="ARBA" id="ARBA00022475"/>
    </source>
</evidence>
<comment type="similarity">
    <text evidence="8 9">Belongs to the TRAP transporter small permease family.</text>
</comment>
<evidence type="ECO:0000256" key="5">
    <source>
        <dbReference type="ARBA" id="ARBA00022692"/>
    </source>
</evidence>
<gene>
    <name evidence="11" type="ORF">J2T57_003088</name>
</gene>